<dbReference type="GeneID" id="45080005"/>
<dbReference type="OrthoDB" id="6902231at2"/>
<sequence length="204" mass="23131">MTIDYIVRTAADIHQSNEIANFNSLGIAEKNISAVSWELRKHGRGDGAINLLGRMAEKLCADHNMVNFFVFLQLSGYQPDNRIIRYKKTWGLLKARGYDVENLLDKFDVVTDTDSGLILSGFCRLSLSHLNDLKPLIKSEKNIFFGLLVDTDKENVDFNVTTRSDWMKLVWLNNGVVFYLLGELDEPDCEVVALGEYKHISALI</sequence>
<evidence type="ECO:0000313" key="1">
    <source>
        <dbReference type="EMBL" id="ACT06764.1"/>
    </source>
</evidence>
<dbReference type="HOGENOM" id="CLU_104603_0_0_6"/>
<dbReference type="AlphaFoldDB" id="C6CGV1"/>
<dbReference type="EMBL" id="CP001655">
    <property type="protein sequence ID" value="ACT06764.1"/>
    <property type="molecule type" value="Genomic_DNA"/>
</dbReference>
<dbReference type="eggNOG" id="ENOG5031I1H">
    <property type="taxonomic scope" value="Bacteria"/>
</dbReference>
<evidence type="ECO:0000313" key="2">
    <source>
        <dbReference type="Proteomes" id="UP000002735"/>
    </source>
</evidence>
<protein>
    <submittedName>
        <fullName evidence="1">Uncharacterized protein</fullName>
    </submittedName>
</protein>
<proteinExistence type="predicted"/>
<accession>C6CGV1</accession>
<dbReference type="KEGG" id="dze:Dd1591_1914"/>
<reference evidence="1 2" key="1">
    <citation type="submission" date="2009-06" db="EMBL/GenBank/DDBJ databases">
        <title>Complete sequence of Dickeya zeae Ech1591.</title>
        <authorList>
            <consortium name="US DOE Joint Genome Institute"/>
            <person name="Lucas S."/>
            <person name="Copeland A."/>
            <person name="Lapidus A."/>
            <person name="Glavina del Rio T."/>
            <person name="Tice H."/>
            <person name="Bruce D."/>
            <person name="Goodwin L."/>
            <person name="Pitluck S."/>
            <person name="Chertkov O."/>
            <person name="Brettin T."/>
            <person name="Detter J.C."/>
            <person name="Han C."/>
            <person name="Larimer F."/>
            <person name="Land M."/>
            <person name="Hauser L."/>
            <person name="Kyrpides N."/>
            <person name="Ovchinnikova G."/>
            <person name="Balakrishnan V."/>
            <person name="Glasner J."/>
            <person name="Perna N.T."/>
        </authorList>
    </citation>
    <scope>NUCLEOTIDE SEQUENCE [LARGE SCALE GENOMIC DNA]</scope>
    <source>
        <strain evidence="1 2">Ech1591</strain>
    </source>
</reference>
<organism evidence="1 2">
    <name type="scientific">Dickeya chrysanthemi (strain Ech1591)</name>
    <name type="common">Dickeya zeae (strain Ech1591)</name>
    <dbReference type="NCBI Taxonomy" id="561229"/>
    <lineage>
        <taxon>Bacteria</taxon>
        <taxon>Pseudomonadati</taxon>
        <taxon>Pseudomonadota</taxon>
        <taxon>Gammaproteobacteria</taxon>
        <taxon>Enterobacterales</taxon>
        <taxon>Pectobacteriaceae</taxon>
        <taxon>Dickeya</taxon>
    </lineage>
</organism>
<dbReference type="RefSeq" id="WP_012769634.1">
    <property type="nucleotide sequence ID" value="NC_012912.1"/>
</dbReference>
<dbReference type="STRING" id="561229.Dd1591_1914"/>
<dbReference type="Proteomes" id="UP000002735">
    <property type="component" value="Chromosome"/>
</dbReference>
<name>C6CGV1_DICC1</name>
<gene>
    <name evidence="1" type="ordered locus">Dd1591_1914</name>
</gene>